<dbReference type="Gene3D" id="1.10.260.50">
    <property type="match status" value="1"/>
</dbReference>
<evidence type="ECO:0000256" key="10">
    <source>
        <dbReference type="RuleBase" id="RU004504"/>
    </source>
</evidence>
<dbReference type="Gene3D" id="3.90.1150.10">
    <property type="entry name" value="Aspartate Aminotransferase, domain 1"/>
    <property type="match status" value="1"/>
</dbReference>
<dbReference type="PROSITE" id="PS00595">
    <property type="entry name" value="AA_TRANSFER_CLASS_5"/>
    <property type="match status" value="1"/>
</dbReference>
<dbReference type="InterPro" id="IPR020578">
    <property type="entry name" value="Aminotrans_V_PyrdxlP_BS"/>
</dbReference>
<dbReference type="InterPro" id="IPR016454">
    <property type="entry name" value="Cysteine_dSase"/>
</dbReference>
<dbReference type="EMBL" id="CP104064">
    <property type="protein sequence ID" value="WAH38502.1"/>
    <property type="molecule type" value="Genomic_DNA"/>
</dbReference>
<gene>
    <name evidence="12" type="ORF">NZD86_08480</name>
</gene>
<dbReference type="RefSeq" id="WP_268046078.1">
    <property type="nucleotide sequence ID" value="NZ_CP104064.1"/>
</dbReference>
<evidence type="ECO:0000256" key="2">
    <source>
        <dbReference type="ARBA" id="ARBA00006490"/>
    </source>
</evidence>
<evidence type="ECO:0000256" key="3">
    <source>
        <dbReference type="ARBA" id="ARBA00012239"/>
    </source>
</evidence>
<comment type="cofactor">
    <cofactor evidence="1 10">
        <name>pyridoxal 5'-phosphate</name>
        <dbReference type="ChEBI" id="CHEBI:597326"/>
    </cofactor>
</comment>
<keyword evidence="7" id="KW-0408">Iron</keyword>
<dbReference type="SUPFAM" id="SSF53383">
    <property type="entry name" value="PLP-dependent transferases"/>
    <property type="match status" value="1"/>
</dbReference>
<evidence type="ECO:0000256" key="6">
    <source>
        <dbReference type="ARBA" id="ARBA00022898"/>
    </source>
</evidence>
<keyword evidence="6" id="KW-0663">Pyridoxal phosphate</keyword>
<comment type="similarity">
    <text evidence="2">Belongs to the class-V pyridoxal-phosphate-dependent aminotransferase family. NifS/IscS subfamily.</text>
</comment>
<dbReference type="InterPro" id="IPR015422">
    <property type="entry name" value="PyrdxlP-dep_Trfase_small"/>
</dbReference>
<accession>A0ABY6Z6I7</accession>
<dbReference type="EC" id="2.8.1.7" evidence="3"/>
<evidence type="ECO:0000256" key="5">
    <source>
        <dbReference type="ARBA" id="ARBA00022723"/>
    </source>
</evidence>
<evidence type="ECO:0000313" key="13">
    <source>
        <dbReference type="Proteomes" id="UP001164803"/>
    </source>
</evidence>
<dbReference type="InterPro" id="IPR015421">
    <property type="entry name" value="PyrdxlP-dep_Trfase_major"/>
</dbReference>
<evidence type="ECO:0000256" key="9">
    <source>
        <dbReference type="ARBA" id="ARBA00050776"/>
    </source>
</evidence>
<comment type="catalytic activity">
    <reaction evidence="9">
        <text>(sulfur carrier)-H + L-cysteine = (sulfur carrier)-SH + L-alanine</text>
        <dbReference type="Rhea" id="RHEA:43892"/>
        <dbReference type="Rhea" id="RHEA-COMP:14737"/>
        <dbReference type="Rhea" id="RHEA-COMP:14739"/>
        <dbReference type="ChEBI" id="CHEBI:29917"/>
        <dbReference type="ChEBI" id="CHEBI:35235"/>
        <dbReference type="ChEBI" id="CHEBI:57972"/>
        <dbReference type="ChEBI" id="CHEBI:64428"/>
        <dbReference type="EC" id="2.8.1.7"/>
    </reaction>
</comment>
<dbReference type="InterPro" id="IPR015424">
    <property type="entry name" value="PyrdxlP-dep_Trfase"/>
</dbReference>
<keyword evidence="4" id="KW-0808">Transferase</keyword>
<dbReference type="PANTHER" id="PTHR11601:SF34">
    <property type="entry name" value="CYSTEINE DESULFURASE"/>
    <property type="match status" value="1"/>
</dbReference>
<evidence type="ECO:0000259" key="11">
    <source>
        <dbReference type="Pfam" id="PF00266"/>
    </source>
</evidence>
<protein>
    <recommendedName>
        <fullName evidence="3">cysteine desulfurase</fullName>
        <ecNumber evidence="3">2.8.1.7</ecNumber>
    </recommendedName>
</protein>
<evidence type="ECO:0000256" key="4">
    <source>
        <dbReference type="ARBA" id="ARBA00022679"/>
    </source>
</evidence>
<organism evidence="12 13">
    <name type="scientific">Alicyclobacillus dauci</name>
    <dbReference type="NCBI Taxonomy" id="1475485"/>
    <lineage>
        <taxon>Bacteria</taxon>
        <taxon>Bacillati</taxon>
        <taxon>Bacillota</taxon>
        <taxon>Bacilli</taxon>
        <taxon>Bacillales</taxon>
        <taxon>Alicyclobacillaceae</taxon>
        <taxon>Alicyclobacillus</taxon>
    </lineage>
</organism>
<dbReference type="Gene3D" id="3.40.640.10">
    <property type="entry name" value="Type I PLP-dependent aspartate aminotransferase-like (Major domain)"/>
    <property type="match status" value="1"/>
</dbReference>
<dbReference type="Proteomes" id="UP001164803">
    <property type="component" value="Chromosome"/>
</dbReference>
<dbReference type="PANTHER" id="PTHR11601">
    <property type="entry name" value="CYSTEINE DESULFURYLASE FAMILY MEMBER"/>
    <property type="match status" value="1"/>
</dbReference>
<proteinExistence type="inferred from homology"/>
<dbReference type="PIRSF" id="PIRSF005572">
    <property type="entry name" value="NifS"/>
    <property type="match status" value="1"/>
</dbReference>
<keyword evidence="8" id="KW-0411">Iron-sulfur</keyword>
<sequence>MIYLDNAATTPISEPVRAAMLPYLTEVFGNPSSIHHSGREARIAVDHARRTIATWLSCDPRDLVFVSGGTEADASALTGAYLARRTTRNHIITSSIEHHAILHTVDFLESIGAEVTRLPVDSEGRVRVEDVLSSLRPDTSIVSIMAVNNELGTIEPVEEIARVVKAVDPAVIVHSDMVQALPFVEHPLRDTSLDLASFSAHKIHGPKGIGLLFVKKHTPWQPTLHGGQQEARRRGGTENVAGIVGFGAAVQDLAEGFGKRREKLYALRDAFYEQISESCSAVRLSPADGAPTILNVAFPGIRNDTLLMRLDLEGLMASAGSACTAGSLEPSHVIAACGYNEYLGQAVRFSFSDQNSIDEVVAAGKIVCRVVTSLQQIL</sequence>
<reference evidence="12" key="1">
    <citation type="submission" date="2022-08" db="EMBL/GenBank/DDBJ databases">
        <title>Alicyclobacillus dauci DSM2870, complete genome.</title>
        <authorList>
            <person name="Wang Q."/>
            <person name="Cai R."/>
            <person name="Wang Z."/>
        </authorList>
    </citation>
    <scope>NUCLEOTIDE SEQUENCE</scope>
    <source>
        <strain evidence="12">DSM 28700</strain>
    </source>
</reference>
<evidence type="ECO:0000256" key="8">
    <source>
        <dbReference type="ARBA" id="ARBA00023014"/>
    </source>
</evidence>
<keyword evidence="5" id="KW-0479">Metal-binding</keyword>
<keyword evidence="13" id="KW-1185">Reference proteome</keyword>
<evidence type="ECO:0000256" key="1">
    <source>
        <dbReference type="ARBA" id="ARBA00001933"/>
    </source>
</evidence>
<evidence type="ECO:0000256" key="7">
    <source>
        <dbReference type="ARBA" id="ARBA00023004"/>
    </source>
</evidence>
<name>A0ABY6Z6I7_9BACL</name>
<dbReference type="Pfam" id="PF00266">
    <property type="entry name" value="Aminotran_5"/>
    <property type="match status" value="1"/>
</dbReference>
<dbReference type="InterPro" id="IPR000192">
    <property type="entry name" value="Aminotrans_V_dom"/>
</dbReference>
<evidence type="ECO:0000313" key="12">
    <source>
        <dbReference type="EMBL" id="WAH38502.1"/>
    </source>
</evidence>
<feature type="domain" description="Aminotransferase class V" evidence="11">
    <location>
        <begin position="2"/>
        <end position="360"/>
    </location>
</feature>